<dbReference type="NCBIfam" id="NF041646">
    <property type="entry name" value="VC0807_fam"/>
    <property type="match status" value="1"/>
</dbReference>
<keyword evidence="1" id="KW-1133">Transmembrane helix</keyword>
<dbReference type="EMBL" id="BMXI01000023">
    <property type="protein sequence ID" value="GHC67141.1"/>
    <property type="molecule type" value="Genomic_DNA"/>
</dbReference>
<reference evidence="2" key="1">
    <citation type="journal article" date="2014" name="Int. J. Syst. Evol. Microbiol.">
        <title>Complete genome sequence of Corynebacterium casei LMG S-19264T (=DSM 44701T), isolated from a smear-ripened cheese.</title>
        <authorList>
            <consortium name="US DOE Joint Genome Institute (JGI-PGF)"/>
            <person name="Walter F."/>
            <person name="Albersmeier A."/>
            <person name="Kalinowski J."/>
            <person name="Ruckert C."/>
        </authorList>
    </citation>
    <scope>NUCLEOTIDE SEQUENCE</scope>
    <source>
        <strain evidence="2">KCTC 12988</strain>
    </source>
</reference>
<evidence type="ECO:0000313" key="2">
    <source>
        <dbReference type="EMBL" id="GHC67141.1"/>
    </source>
</evidence>
<name>A0A918TY00_9BACT</name>
<feature type="transmembrane region" description="Helical" evidence="1">
    <location>
        <begin position="216"/>
        <end position="240"/>
    </location>
</feature>
<sequence>MSEVDAQPPKENPLTNILVNVLIPVIALSKLSKDAALEADPKLWHVGPIWALVIALALPLGYGIWFLFKHRKLNFFSVVGLASVLLTGGLTLFLWNKDGSVNPSAPLLFGLKEGSISFILGMAVLVSHWTKTPLLNTFLYNDQIFDLKRINGRIEENSNQESYAKLLFHCTLIFTSSFFISTVLNFFVAQYFLSPDKIDYSAVNARELYNNAVGKITWWGFLVIGLPMTAFLVCCMLYLLKGLRRLTGLKNDELMLPR</sequence>
<feature type="transmembrane region" description="Helical" evidence="1">
    <location>
        <begin position="49"/>
        <end position="68"/>
    </location>
</feature>
<reference evidence="2" key="2">
    <citation type="submission" date="2020-09" db="EMBL/GenBank/DDBJ databases">
        <authorList>
            <person name="Sun Q."/>
            <person name="Kim S."/>
        </authorList>
    </citation>
    <scope>NUCLEOTIDE SEQUENCE</scope>
    <source>
        <strain evidence="2">KCTC 12988</strain>
    </source>
</reference>
<protein>
    <submittedName>
        <fullName evidence="2">MFS transporter</fullName>
    </submittedName>
</protein>
<feature type="transmembrane region" description="Helical" evidence="1">
    <location>
        <begin position="166"/>
        <end position="193"/>
    </location>
</feature>
<organism evidence="2 3">
    <name type="scientific">Roseibacillus persicicus</name>
    <dbReference type="NCBI Taxonomy" id="454148"/>
    <lineage>
        <taxon>Bacteria</taxon>
        <taxon>Pseudomonadati</taxon>
        <taxon>Verrucomicrobiota</taxon>
        <taxon>Verrucomicrobiia</taxon>
        <taxon>Verrucomicrobiales</taxon>
        <taxon>Verrucomicrobiaceae</taxon>
        <taxon>Roseibacillus</taxon>
    </lineage>
</organism>
<accession>A0A918TY00</accession>
<proteinExistence type="predicted"/>
<evidence type="ECO:0000313" key="3">
    <source>
        <dbReference type="Proteomes" id="UP000644507"/>
    </source>
</evidence>
<comment type="caution">
    <text evidence="2">The sequence shown here is derived from an EMBL/GenBank/DDBJ whole genome shotgun (WGS) entry which is preliminary data.</text>
</comment>
<feature type="transmembrane region" description="Helical" evidence="1">
    <location>
        <begin position="107"/>
        <end position="126"/>
    </location>
</feature>
<dbReference type="AlphaFoldDB" id="A0A918TY00"/>
<evidence type="ECO:0000256" key="1">
    <source>
        <dbReference type="SAM" id="Phobius"/>
    </source>
</evidence>
<keyword evidence="1" id="KW-0472">Membrane</keyword>
<gene>
    <name evidence="2" type="ORF">GCM10007100_38920</name>
</gene>
<keyword evidence="1" id="KW-0812">Transmembrane</keyword>
<keyword evidence="3" id="KW-1185">Reference proteome</keyword>
<dbReference type="RefSeq" id="WP_189574204.1">
    <property type="nucleotide sequence ID" value="NZ_BMXI01000023.1"/>
</dbReference>
<feature type="transmembrane region" description="Helical" evidence="1">
    <location>
        <begin position="75"/>
        <end position="95"/>
    </location>
</feature>
<dbReference type="Proteomes" id="UP000644507">
    <property type="component" value="Unassembled WGS sequence"/>
</dbReference>